<proteinExistence type="predicted"/>
<protein>
    <recommendedName>
        <fullName evidence="4">Thioredoxin domain-containing protein</fullName>
    </recommendedName>
</protein>
<name>A0A7S2QZE5_9STRA</name>
<evidence type="ECO:0000256" key="2">
    <source>
        <dbReference type="SAM" id="SignalP"/>
    </source>
</evidence>
<evidence type="ECO:0008006" key="4">
    <source>
        <dbReference type="Google" id="ProtNLM"/>
    </source>
</evidence>
<dbReference type="EMBL" id="HBHI01000468">
    <property type="protein sequence ID" value="CAD9656416.1"/>
    <property type="molecule type" value="Transcribed_RNA"/>
</dbReference>
<dbReference type="AlphaFoldDB" id="A0A7S2QZE5"/>
<accession>A0A7S2QZE5</accession>
<organism evidence="3">
    <name type="scientific">Eucampia antarctica</name>
    <dbReference type="NCBI Taxonomy" id="49252"/>
    <lineage>
        <taxon>Eukaryota</taxon>
        <taxon>Sar</taxon>
        <taxon>Stramenopiles</taxon>
        <taxon>Ochrophyta</taxon>
        <taxon>Bacillariophyta</taxon>
        <taxon>Mediophyceae</taxon>
        <taxon>Biddulphiophycidae</taxon>
        <taxon>Hemiaulales</taxon>
        <taxon>Hemiaulaceae</taxon>
        <taxon>Eucampia</taxon>
    </lineage>
</organism>
<feature type="chain" id="PRO_5031260106" description="Thioredoxin domain-containing protein" evidence="2">
    <location>
        <begin position="27"/>
        <end position="201"/>
    </location>
</feature>
<evidence type="ECO:0000256" key="1">
    <source>
        <dbReference type="SAM" id="MobiDB-lite"/>
    </source>
</evidence>
<feature type="signal peptide" evidence="2">
    <location>
        <begin position="1"/>
        <end position="26"/>
    </location>
</feature>
<evidence type="ECO:0000313" key="3">
    <source>
        <dbReference type="EMBL" id="CAD9656416.1"/>
    </source>
</evidence>
<sequence>MLSSNKLVVVLALIVIIIGTLDGVNGGKPAFLSKLLGEKKQYTPLIFFKVPKGQLASSDEMEKMVCDLEKELDVKVERMDVLRDRFARKLYSAIDLEMDYAGKLPLLYHRESRQTIYGQCRNKTRLNAWAKGRLLSFSKKMDFSDAASNNNNDEGISFTADEDEEEMELQREEFERMEEAAMTDLQRRGKDAMKKRMQQKK</sequence>
<reference evidence="3" key="1">
    <citation type="submission" date="2021-01" db="EMBL/GenBank/DDBJ databases">
        <authorList>
            <person name="Corre E."/>
            <person name="Pelletier E."/>
            <person name="Niang G."/>
            <person name="Scheremetjew M."/>
            <person name="Finn R."/>
            <person name="Kale V."/>
            <person name="Holt S."/>
            <person name="Cochrane G."/>
            <person name="Meng A."/>
            <person name="Brown T."/>
            <person name="Cohen L."/>
        </authorList>
    </citation>
    <scope>NUCLEOTIDE SEQUENCE</scope>
    <source>
        <strain evidence="3">CCMP1452</strain>
    </source>
</reference>
<keyword evidence="2" id="KW-0732">Signal</keyword>
<gene>
    <name evidence="3" type="ORF">EANT1437_LOCUS215</name>
</gene>
<feature type="region of interest" description="Disordered" evidence="1">
    <location>
        <begin position="146"/>
        <end position="172"/>
    </location>
</feature>